<evidence type="ECO:0000313" key="3">
    <source>
        <dbReference type="EMBL" id="CAF0738520.1"/>
    </source>
</evidence>
<evidence type="ECO:0000313" key="5">
    <source>
        <dbReference type="Proteomes" id="UP000663828"/>
    </source>
</evidence>
<feature type="compositionally biased region" description="Pro residues" evidence="1">
    <location>
        <begin position="75"/>
        <end position="96"/>
    </location>
</feature>
<keyword evidence="2" id="KW-1133">Transmembrane helix</keyword>
<dbReference type="AlphaFoldDB" id="A0A816ABE0"/>
<feature type="region of interest" description="Disordered" evidence="1">
    <location>
        <begin position="68"/>
        <end position="96"/>
    </location>
</feature>
<evidence type="ECO:0000256" key="1">
    <source>
        <dbReference type="SAM" id="MobiDB-lite"/>
    </source>
</evidence>
<proteinExistence type="predicted"/>
<organism evidence="4 5">
    <name type="scientific">Adineta ricciae</name>
    <name type="common">Rotifer</name>
    <dbReference type="NCBI Taxonomy" id="249248"/>
    <lineage>
        <taxon>Eukaryota</taxon>
        <taxon>Metazoa</taxon>
        <taxon>Spiralia</taxon>
        <taxon>Gnathifera</taxon>
        <taxon>Rotifera</taxon>
        <taxon>Eurotatoria</taxon>
        <taxon>Bdelloidea</taxon>
        <taxon>Adinetida</taxon>
        <taxon>Adinetidae</taxon>
        <taxon>Adineta</taxon>
    </lineage>
</organism>
<evidence type="ECO:0000313" key="4">
    <source>
        <dbReference type="EMBL" id="CAF1595239.1"/>
    </source>
</evidence>
<gene>
    <name evidence="3" type="ORF">EDS130_LOCUS1574</name>
    <name evidence="4" type="ORF">XAT740_LOCUS47022</name>
</gene>
<reference evidence="4" key="1">
    <citation type="submission" date="2021-02" db="EMBL/GenBank/DDBJ databases">
        <authorList>
            <person name="Nowell W R."/>
        </authorList>
    </citation>
    <scope>NUCLEOTIDE SEQUENCE</scope>
</reference>
<keyword evidence="5" id="KW-1185">Reference proteome</keyword>
<dbReference type="EMBL" id="CAJNOR010006434">
    <property type="protein sequence ID" value="CAF1595239.1"/>
    <property type="molecule type" value="Genomic_DNA"/>
</dbReference>
<sequence>MSSTANWKTTTDHQDTPLLNFQDVLLLLVLIVICLLVFFLFLTFCLKQRHRNRIGLQSYPPIHQQTEYTIDSSELPPPPYNWHQPSPPPPPYYTSK</sequence>
<dbReference type="Proteomes" id="UP000663852">
    <property type="component" value="Unassembled WGS sequence"/>
</dbReference>
<dbReference type="Proteomes" id="UP000663828">
    <property type="component" value="Unassembled WGS sequence"/>
</dbReference>
<name>A0A816ABE0_ADIRI</name>
<accession>A0A816ABE0</accession>
<keyword evidence="2" id="KW-0812">Transmembrane</keyword>
<keyword evidence="2" id="KW-0472">Membrane</keyword>
<feature type="transmembrane region" description="Helical" evidence="2">
    <location>
        <begin position="24"/>
        <end position="46"/>
    </location>
</feature>
<evidence type="ECO:0000256" key="2">
    <source>
        <dbReference type="SAM" id="Phobius"/>
    </source>
</evidence>
<protein>
    <submittedName>
        <fullName evidence="4">Uncharacterized protein</fullName>
    </submittedName>
</protein>
<dbReference type="EMBL" id="CAJNOJ010000004">
    <property type="protein sequence ID" value="CAF0738520.1"/>
    <property type="molecule type" value="Genomic_DNA"/>
</dbReference>
<comment type="caution">
    <text evidence="4">The sequence shown here is derived from an EMBL/GenBank/DDBJ whole genome shotgun (WGS) entry which is preliminary data.</text>
</comment>